<keyword evidence="2" id="KW-1185">Reference proteome</keyword>
<organism evidence="1 2">
    <name type="scientific">Podarcis lilfordi</name>
    <name type="common">Lilford's wall lizard</name>
    <dbReference type="NCBI Taxonomy" id="74358"/>
    <lineage>
        <taxon>Eukaryota</taxon>
        <taxon>Metazoa</taxon>
        <taxon>Chordata</taxon>
        <taxon>Craniata</taxon>
        <taxon>Vertebrata</taxon>
        <taxon>Euteleostomi</taxon>
        <taxon>Lepidosauria</taxon>
        <taxon>Squamata</taxon>
        <taxon>Bifurcata</taxon>
        <taxon>Unidentata</taxon>
        <taxon>Episquamata</taxon>
        <taxon>Laterata</taxon>
        <taxon>Lacertibaenia</taxon>
        <taxon>Lacertidae</taxon>
        <taxon>Podarcis</taxon>
    </lineage>
</organism>
<evidence type="ECO:0000313" key="1">
    <source>
        <dbReference type="EMBL" id="CAI5795601.1"/>
    </source>
</evidence>
<protein>
    <submittedName>
        <fullName evidence="1">Uncharacterized protein</fullName>
    </submittedName>
</protein>
<accession>A0AA35LGL7</accession>
<gene>
    <name evidence="1" type="ORF">PODLI_1B040352</name>
</gene>
<dbReference type="Proteomes" id="UP001178461">
    <property type="component" value="Chromosome 15"/>
</dbReference>
<dbReference type="EMBL" id="OX395141">
    <property type="protein sequence ID" value="CAI5795601.1"/>
    <property type="molecule type" value="Genomic_DNA"/>
</dbReference>
<proteinExistence type="predicted"/>
<reference evidence="1" key="1">
    <citation type="submission" date="2022-12" db="EMBL/GenBank/DDBJ databases">
        <authorList>
            <person name="Alioto T."/>
            <person name="Alioto T."/>
            <person name="Gomez Garrido J."/>
        </authorList>
    </citation>
    <scope>NUCLEOTIDE SEQUENCE</scope>
</reference>
<dbReference type="AlphaFoldDB" id="A0AA35LGL7"/>
<evidence type="ECO:0000313" key="2">
    <source>
        <dbReference type="Proteomes" id="UP001178461"/>
    </source>
</evidence>
<sequence length="82" mass="9704">MERENPFNAWLSWAEQYASKNAIQPFHVFRSFHLCLLFLSQCKLLYLHLSSSPKWYLLELDPELSAFPADLFQSSLNDQFAY</sequence>
<name>A0AA35LGL7_9SAUR</name>